<comment type="cofactor">
    <cofactor evidence="1">
        <name>Cu(2+)</name>
        <dbReference type="ChEBI" id="CHEBI:29036"/>
    </cofactor>
</comment>
<keyword evidence="3" id="KW-0964">Secreted</keyword>
<evidence type="ECO:0000256" key="13">
    <source>
        <dbReference type="ARBA" id="ARBA00044502"/>
    </source>
</evidence>
<accession>A0A9P8UX51</accession>
<comment type="subcellular location">
    <subcellularLocation>
        <location evidence="2">Secreted</location>
    </subcellularLocation>
</comment>
<evidence type="ECO:0000313" key="18">
    <source>
        <dbReference type="EMBL" id="KAH6659631.1"/>
    </source>
</evidence>
<keyword evidence="4" id="KW-0479">Metal-binding</keyword>
<evidence type="ECO:0000256" key="11">
    <source>
        <dbReference type="ARBA" id="ARBA00023277"/>
    </source>
</evidence>
<organism evidence="18 19">
    <name type="scientific">Truncatella angustata</name>
    <dbReference type="NCBI Taxonomy" id="152316"/>
    <lineage>
        <taxon>Eukaryota</taxon>
        <taxon>Fungi</taxon>
        <taxon>Dikarya</taxon>
        <taxon>Ascomycota</taxon>
        <taxon>Pezizomycotina</taxon>
        <taxon>Sordariomycetes</taxon>
        <taxon>Xylariomycetidae</taxon>
        <taxon>Amphisphaeriales</taxon>
        <taxon>Sporocadaceae</taxon>
        <taxon>Truncatella</taxon>
    </lineage>
</organism>
<evidence type="ECO:0000256" key="4">
    <source>
        <dbReference type="ARBA" id="ARBA00022723"/>
    </source>
</evidence>
<dbReference type="Proteomes" id="UP000758603">
    <property type="component" value="Unassembled WGS sequence"/>
</dbReference>
<protein>
    <recommendedName>
        <fullName evidence="15">lytic cellulose monooxygenase (C4-dehydrogenating)</fullName>
        <ecNumber evidence="15">1.14.99.56</ecNumber>
    </recommendedName>
</protein>
<evidence type="ECO:0000256" key="3">
    <source>
        <dbReference type="ARBA" id="ARBA00022525"/>
    </source>
</evidence>
<dbReference type="GO" id="GO:0030245">
    <property type="term" value="P:cellulose catabolic process"/>
    <property type="evidence" value="ECO:0007669"/>
    <property type="project" value="UniProtKB-KW"/>
</dbReference>
<keyword evidence="18" id="KW-0378">Hydrolase</keyword>
<evidence type="ECO:0000256" key="10">
    <source>
        <dbReference type="ARBA" id="ARBA00023157"/>
    </source>
</evidence>
<feature type="chain" id="PRO_5040175415" description="lytic cellulose monooxygenase (C4-dehydrogenating)" evidence="16">
    <location>
        <begin position="21"/>
        <end position="251"/>
    </location>
</feature>
<evidence type="ECO:0000256" key="14">
    <source>
        <dbReference type="ARBA" id="ARBA00045077"/>
    </source>
</evidence>
<dbReference type="GeneID" id="70135131"/>
<proteinExistence type="inferred from homology"/>
<dbReference type="CDD" id="cd21175">
    <property type="entry name" value="LPMO_AA9"/>
    <property type="match status" value="1"/>
</dbReference>
<comment type="catalytic activity">
    <reaction evidence="14">
        <text>[(1-&gt;4)-beta-D-glucosyl]n+m + reduced acceptor + O2 = 4-dehydro-beta-D-glucosyl-[(1-&gt;4)-beta-D-glucosyl]n-1 + [(1-&gt;4)-beta-D-glucosyl]m + acceptor + H2O.</text>
        <dbReference type="EC" id="1.14.99.56"/>
    </reaction>
</comment>
<dbReference type="GO" id="GO:0005576">
    <property type="term" value="C:extracellular region"/>
    <property type="evidence" value="ECO:0007669"/>
    <property type="project" value="UniProtKB-SubCell"/>
</dbReference>
<evidence type="ECO:0000256" key="1">
    <source>
        <dbReference type="ARBA" id="ARBA00001973"/>
    </source>
</evidence>
<keyword evidence="8" id="KW-0186">Copper</keyword>
<dbReference type="OrthoDB" id="3496539at2759"/>
<dbReference type="PANTHER" id="PTHR33353:SF10">
    <property type="entry name" value="ENDO-BETA-1,4-GLUCANASE D"/>
    <property type="match status" value="1"/>
</dbReference>
<keyword evidence="12" id="KW-0624">Polysaccharide degradation</keyword>
<evidence type="ECO:0000256" key="6">
    <source>
        <dbReference type="ARBA" id="ARBA00023001"/>
    </source>
</evidence>
<dbReference type="RefSeq" id="XP_045963762.1">
    <property type="nucleotide sequence ID" value="XM_046106240.1"/>
</dbReference>
<evidence type="ECO:0000256" key="15">
    <source>
        <dbReference type="ARBA" id="ARBA00047174"/>
    </source>
</evidence>
<evidence type="ECO:0000256" key="16">
    <source>
        <dbReference type="SAM" id="SignalP"/>
    </source>
</evidence>
<keyword evidence="6" id="KW-0136">Cellulose degradation</keyword>
<feature type="domain" description="Auxiliary Activity family 9 catalytic" evidence="17">
    <location>
        <begin position="21"/>
        <end position="222"/>
    </location>
</feature>
<evidence type="ECO:0000256" key="2">
    <source>
        <dbReference type="ARBA" id="ARBA00004613"/>
    </source>
</evidence>
<evidence type="ECO:0000256" key="9">
    <source>
        <dbReference type="ARBA" id="ARBA00023033"/>
    </source>
</evidence>
<dbReference type="GO" id="GO:0016787">
    <property type="term" value="F:hydrolase activity"/>
    <property type="evidence" value="ECO:0007669"/>
    <property type="project" value="UniProtKB-KW"/>
</dbReference>
<evidence type="ECO:0000256" key="5">
    <source>
        <dbReference type="ARBA" id="ARBA00022729"/>
    </source>
</evidence>
<comment type="caution">
    <text evidence="18">The sequence shown here is derived from an EMBL/GenBank/DDBJ whole genome shotgun (WGS) entry which is preliminary data.</text>
</comment>
<dbReference type="PANTHER" id="PTHR33353">
    <property type="entry name" value="PUTATIVE (AFU_ORTHOLOGUE AFUA_1G12560)-RELATED"/>
    <property type="match status" value="1"/>
</dbReference>
<comment type="similarity">
    <text evidence="13">Belongs to the polysaccharide monooxygenase AA9 family.</text>
</comment>
<keyword evidence="5 16" id="KW-0732">Signal</keyword>
<evidence type="ECO:0000259" key="17">
    <source>
        <dbReference type="Pfam" id="PF03443"/>
    </source>
</evidence>
<dbReference type="InterPro" id="IPR005103">
    <property type="entry name" value="AA9_LPMO"/>
</dbReference>
<evidence type="ECO:0000256" key="8">
    <source>
        <dbReference type="ARBA" id="ARBA00023008"/>
    </source>
</evidence>
<name>A0A9P8UX51_9PEZI</name>
<dbReference type="EC" id="1.14.99.56" evidence="15"/>
<sequence length="251" mass="27376">MKRLLSFFIILVIWTTQVLAHWNYNNLIINGKVAGDPYQYVRRTNNSNAPLQIVNSTDMRCNAGASLGTSLNTSTLTINAGDELGFVIESTFGHPGIQQVYLSRAPDGVNAADYDGSGDWARIYAVTTLANSTLGDEGLVWAMRRTHSFRFPLARNVPPGEYLLRAEGLALHAAHKLDCAQFYVGCAQVRVVGDGTGVPAPLVSIPGVYSDTTPGVLIPDFWTRITNYTEPGPELWPPGTQTQHVVKQLDS</sequence>
<dbReference type="GO" id="GO:0046872">
    <property type="term" value="F:metal ion binding"/>
    <property type="evidence" value="ECO:0007669"/>
    <property type="project" value="UniProtKB-KW"/>
</dbReference>
<keyword evidence="10" id="KW-1015">Disulfide bond</keyword>
<gene>
    <name evidence="18" type="ORF">BKA67DRAFT_652855</name>
</gene>
<dbReference type="AlphaFoldDB" id="A0A9P8UX51"/>
<dbReference type="EMBL" id="JAGPXC010000001">
    <property type="protein sequence ID" value="KAH6659631.1"/>
    <property type="molecule type" value="Genomic_DNA"/>
</dbReference>
<dbReference type="GO" id="GO:0004497">
    <property type="term" value="F:monooxygenase activity"/>
    <property type="evidence" value="ECO:0007669"/>
    <property type="project" value="UniProtKB-KW"/>
</dbReference>
<evidence type="ECO:0000256" key="7">
    <source>
        <dbReference type="ARBA" id="ARBA00023002"/>
    </source>
</evidence>
<keyword evidence="19" id="KW-1185">Reference proteome</keyword>
<dbReference type="Gene3D" id="2.70.50.70">
    <property type="match status" value="1"/>
</dbReference>
<keyword evidence="7" id="KW-0560">Oxidoreductase</keyword>
<dbReference type="InterPro" id="IPR049892">
    <property type="entry name" value="AA9"/>
</dbReference>
<dbReference type="Pfam" id="PF03443">
    <property type="entry name" value="AA9"/>
    <property type="match status" value="1"/>
</dbReference>
<keyword evidence="11" id="KW-0119">Carbohydrate metabolism</keyword>
<reference evidence="18" key="1">
    <citation type="journal article" date="2021" name="Nat. Commun.">
        <title>Genetic determinants of endophytism in the Arabidopsis root mycobiome.</title>
        <authorList>
            <person name="Mesny F."/>
            <person name="Miyauchi S."/>
            <person name="Thiergart T."/>
            <person name="Pickel B."/>
            <person name="Atanasova L."/>
            <person name="Karlsson M."/>
            <person name="Huettel B."/>
            <person name="Barry K.W."/>
            <person name="Haridas S."/>
            <person name="Chen C."/>
            <person name="Bauer D."/>
            <person name="Andreopoulos W."/>
            <person name="Pangilinan J."/>
            <person name="LaButti K."/>
            <person name="Riley R."/>
            <person name="Lipzen A."/>
            <person name="Clum A."/>
            <person name="Drula E."/>
            <person name="Henrissat B."/>
            <person name="Kohler A."/>
            <person name="Grigoriev I.V."/>
            <person name="Martin F.M."/>
            <person name="Hacquard S."/>
        </authorList>
    </citation>
    <scope>NUCLEOTIDE SEQUENCE</scope>
    <source>
        <strain evidence="18">MPI-SDFR-AT-0073</strain>
    </source>
</reference>
<evidence type="ECO:0000256" key="12">
    <source>
        <dbReference type="ARBA" id="ARBA00023326"/>
    </source>
</evidence>
<keyword evidence="9" id="KW-0503">Monooxygenase</keyword>
<feature type="signal peptide" evidence="16">
    <location>
        <begin position="1"/>
        <end position="20"/>
    </location>
</feature>
<evidence type="ECO:0000313" key="19">
    <source>
        <dbReference type="Proteomes" id="UP000758603"/>
    </source>
</evidence>